<keyword evidence="1" id="KW-0175">Coiled coil</keyword>
<feature type="coiled-coil region" evidence="1">
    <location>
        <begin position="404"/>
        <end position="459"/>
    </location>
</feature>
<evidence type="ECO:0000256" key="1">
    <source>
        <dbReference type="SAM" id="Coils"/>
    </source>
</evidence>
<comment type="caution">
    <text evidence="2">The sequence shown here is derived from an EMBL/GenBank/DDBJ whole genome shotgun (WGS) entry which is preliminary data.</text>
</comment>
<gene>
    <name evidence="2" type="ORF">SteCoe_13954</name>
</gene>
<evidence type="ECO:0000313" key="2">
    <source>
        <dbReference type="EMBL" id="OMJ84830.1"/>
    </source>
</evidence>
<feature type="coiled-coil region" evidence="1">
    <location>
        <begin position="258"/>
        <end position="377"/>
    </location>
</feature>
<feature type="coiled-coil region" evidence="1">
    <location>
        <begin position="144"/>
        <end position="234"/>
    </location>
</feature>
<dbReference type="Proteomes" id="UP000187209">
    <property type="component" value="Unassembled WGS sequence"/>
</dbReference>
<accession>A0A1R2C785</accession>
<organism evidence="2 3">
    <name type="scientific">Stentor coeruleus</name>
    <dbReference type="NCBI Taxonomy" id="5963"/>
    <lineage>
        <taxon>Eukaryota</taxon>
        <taxon>Sar</taxon>
        <taxon>Alveolata</taxon>
        <taxon>Ciliophora</taxon>
        <taxon>Postciliodesmatophora</taxon>
        <taxon>Heterotrichea</taxon>
        <taxon>Heterotrichida</taxon>
        <taxon>Stentoridae</taxon>
        <taxon>Stentor</taxon>
    </lineage>
</organism>
<protein>
    <submittedName>
        <fullName evidence="2">Uncharacterized protein</fullName>
    </submittedName>
</protein>
<name>A0A1R2C785_9CILI</name>
<dbReference type="EMBL" id="MPUH01000256">
    <property type="protein sequence ID" value="OMJ84830.1"/>
    <property type="molecule type" value="Genomic_DNA"/>
</dbReference>
<dbReference type="OrthoDB" id="312035at2759"/>
<reference evidence="2 3" key="1">
    <citation type="submission" date="2016-11" db="EMBL/GenBank/DDBJ databases">
        <title>The macronuclear genome of Stentor coeruleus: a giant cell with tiny introns.</title>
        <authorList>
            <person name="Slabodnick M."/>
            <person name="Ruby J.G."/>
            <person name="Reiff S.B."/>
            <person name="Swart E.C."/>
            <person name="Gosai S."/>
            <person name="Prabakaran S."/>
            <person name="Witkowska E."/>
            <person name="Larue G.E."/>
            <person name="Fisher S."/>
            <person name="Freeman R.M."/>
            <person name="Gunawardena J."/>
            <person name="Chu W."/>
            <person name="Stover N.A."/>
            <person name="Gregory B.D."/>
            <person name="Nowacki M."/>
            <person name="Derisi J."/>
            <person name="Roy S.W."/>
            <person name="Marshall W.F."/>
            <person name="Sood P."/>
        </authorList>
    </citation>
    <scope>NUCLEOTIDE SEQUENCE [LARGE SCALE GENOMIC DNA]</scope>
    <source>
        <strain evidence="2">WM001</strain>
    </source>
</reference>
<evidence type="ECO:0000313" key="3">
    <source>
        <dbReference type="Proteomes" id="UP000187209"/>
    </source>
</evidence>
<sequence length="489" mass="57326">MEVLVNIVNTEFTKQSFWFIQVELEEQKFPSKLKNKQKQRTDVLYGFNPRFIKNFFSFGASLANKITLKFGAIEVQNYSEIKPIDPTKCVCQGVFILVITKKILATLRDQVSYKTLYRLINQSTSEETAVLTVNLSMRFSGVEEQIIENERRFLKVEYDRYENNEETIKDKLTDVEVMLQEKNLELQEWMKKVDHLRDALRSLGTDVAMLKKEKDYLELENSEIQKRIERLSKVDDMHIKIDILSTSLQGIDILKLILEKTNNRFQRESLRHKELSENWMKIEGKKRKLEELKNEVEKVKEAHNQLEFHMLTLKDQLPQALVLRENVKNLDGLIKEFENQIAKARVVKRDKANEVEVVNLKHQKAVMEQKHKQLEILFDTNDGFLPIEELAKLNFDIDEDKGEKEILRQRGEDLLKEIERLGQELCTHSFRPSSSNTNKIELQVKLQAAQARVDAMQKKMTEQASIHAQEIAKYEALLLQLDAKLIKSY</sequence>
<keyword evidence="3" id="KW-1185">Reference proteome</keyword>
<dbReference type="AlphaFoldDB" id="A0A1R2C785"/>
<proteinExistence type="predicted"/>